<comment type="caution">
    <text evidence="2">The sequence shown here is derived from an EMBL/GenBank/DDBJ whole genome shotgun (WGS) entry which is preliminary data.</text>
</comment>
<organism evidence="2 3">
    <name type="scientific">Entotheonella factor</name>
    <dbReference type="NCBI Taxonomy" id="1429438"/>
    <lineage>
        <taxon>Bacteria</taxon>
        <taxon>Pseudomonadati</taxon>
        <taxon>Nitrospinota/Tectimicrobiota group</taxon>
        <taxon>Candidatus Tectimicrobiota</taxon>
        <taxon>Candidatus Entotheonellia</taxon>
        <taxon>Candidatus Entotheonellales</taxon>
        <taxon>Candidatus Entotheonellaceae</taxon>
        <taxon>Candidatus Entotheonella</taxon>
    </lineage>
</organism>
<dbReference type="CDD" id="cd02062">
    <property type="entry name" value="Nitro_FMN_reductase"/>
    <property type="match status" value="1"/>
</dbReference>
<proteinExistence type="predicted"/>
<dbReference type="Proteomes" id="UP000019141">
    <property type="component" value="Unassembled WGS sequence"/>
</dbReference>
<sequence>MVNENDMGIFEVMYNCRAMRRLSSKEVPEADLLKLIEAAGQAPSGSNTQRRRWIIVRDAEQKKQIAALNRQASAAYVEGRIARGESLPHHDAATRKRMLEAVLWLAEHMQDIHALIVACYEFDAKPSTEERAGVQSSVWPGVQNLLLAARALGLGAVLTTYALRDYDAFANVLNLPDTIGAYALIPVGYPLGKFGPVTRLPVAEVTRFDRWH</sequence>
<dbReference type="PANTHER" id="PTHR23026">
    <property type="entry name" value="NADPH NITROREDUCTASE"/>
    <property type="match status" value="1"/>
</dbReference>
<reference evidence="2 3" key="1">
    <citation type="journal article" date="2014" name="Nature">
        <title>An environmental bacterial taxon with a large and distinct metabolic repertoire.</title>
        <authorList>
            <person name="Wilson M.C."/>
            <person name="Mori T."/>
            <person name="Ruckert C."/>
            <person name="Uria A.R."/>
            <person name="Helf M.J."/>
            <person name="Takada K."/>
            <person name="Gernert C."/>
            <person name="Steffens U.A."/>
            <person name="Heycke N."/>
            <person name="Schmitt S."/>
            <person name="Rinke C."/>
            <person name="Helfrich E.J."/>
            <person name="Brachmann A.O."/>
            <person name="Gurgui C."/>
            <person name="Wakimoto T."/>
            <person name="Kracht M."/>
            <person name="Crusemann M."/>
            <person name="Hentschel U."/>
            <person name="Abe I."/>
            <person name="Matsunaga S."/>
            <person name="Kalinowski J."/>
            <person name="Takeyama H."/>
            <person name="Piel J."/>
        </authorList>
    </citation>
    <scope>NUCLEOTIDE SEQUENCE [LARGE SCALE GENOMIC DNA]</scope>
    <source>
        <strain evidence="3">TSY1</strain>
    </source>
</reference>
<dbReference type="PANTHER" id="PTHR23026:SF123">
    <property type="entry name" value="NAD(P)H NITROREDUCTASE RV3131-RELATED"/>
    <property type="match status" value="1"/>
</dbReference>
<keyword evidence="3" id="KW-1185">Reference proteome</keyword>
<evidence type="ECO:0000313" key="2">
    <source>
        <dbReference type="EMBL" id="ETW96102.1"/>
    </source>
</evidence>
<dbReference type="InterPro" id="IPR029479">
    <property type="entry name" value="Nitroreductase"/>
</dbReference>
<dbReference type="InterPro" id="IPR050627">
    <property type="entry name" value="Nitroreductase/BluB"/>
</dbReference>
<dbReference type="Gene3D" id="3.40.109.10">
    <property type="entry name" value="NADH Oxidase"/>
    <property type="match status" value="1"/>
</dbReference>
<dbReference type="HOGENOM" id="CLU_070764_7_2_7"/>
<accession>W4LDM4</accession>
<evidence type="ECO:0000313" key="3">
    <source>
        <dbReference type="Proteomes" id="UP000019141"/>
    </source>
</evidence>
<dbReference type="SUPFAM" id="SSF55469">
    <property type="entry name" value="FMN-dependent nitroreductase-like"/>
    <property type="match status" value="1"/>
</dbReference>
<dbReference type="GO" id="GO:0016491">
    <property type="term" value="F:oxidoreductase activity"/>
    <property type="evidence" value="ECO:0007669"/>
    <property type="project" value="InterPro"/>
</dbReference>
<dbReference type="EMBL" id="AZHW01000832">
    <property type="protein sequence ID" value="ETW96102.1"/>
    <property type="molecule type" value="Genomic_DNA"/>
</dbReference>
<dbReference type="AlphaFoldDB" id="W4LDM4"/>
<protein>
    <recommendedName>
        <fullName evidence="1">Nitroreductase domain-containing protein</fullName>
    </recommendedName>
</protein>
<gene>
    <name evidence="2" type="ORF">ETSY1_27960</name>
</gene>
<evidence type="ECO:0000259" key="1">
    <source>
        <dbReference type="Pfam" id="PF00881"/>
    </source>
</evidence>
<dbReference type="InterPro" id="IPR000415">
    <property type="entry name" value="Nitroreductase-like"/>
</dbReference>
<feature type="domain" description="Nitroreductase" evidence="1">
    <location>
        <begin position="17"/>
        <end position="189"/>
    </location>
</feature>
<dbReference type="Pfam" id="PF00881">
    <property type="entry name" value="Nitroreductase"/>
    <property type="match status" value="1"/>
</dbReference>
<name>W4LDM4_ENTF1</name>